<name>A0AAD5QQ73_PARTN</name>
<comment type="caution">
    <text evidence="1">The sequence shown here is derived from an EMBL/GenBank/DDBJ whole genome shotgun (WGS) entry which is preliminary data.</text>
</comment>
<protein>
    <submittedName>
        <fullName evidence="1">Uncharacterized protein</fullName>
    </submittedName>
</protein>
<evidence type="ECO:0000313" key="1">
    <source>
        <dbReference type="EMBL" id="KAJ1358452.1"/>
    </source>
</evidence>
<gene>
    <name evidence="1" type="ORF">KIN20_016879</name>
</gene>
<accession>A0AAD5QQ73</accession>
<proteinExistence type="predicted"/>
<keyword evidence="2" id="KW-1185">Reference proteome</keyword>
<dbReference type="Proteomes" id="UP001196413">
    <property type="component" value="Unassembled WGS sequence"/>
</dbReference>
<dbReference type="EMBL" id="JAHQIW010003380">
    <property type="protein sequence ID" value="KAJ1358452.1"/>
    <property type="molecule type" value="Genomic_DNA"/>
</dbReference>
<reference evidence="1" key="1">
    <citation type="submission" date="2021-06" db="EMBL/GenBank/DDBJ databases">
        <title>Parelaphostrongylus tenuis whole genome reference sequence.</title>
        <authorList>
            <person name="Garwood T.J."/>
            <person name="Larsen P.A."/>
            <person name="Fountain-Jones N.M."/>
            <person name="Garbe J.R."/>
            <person name="Macchietto M.G."/>
            <person name="Kania S.A."/>
            <person name="Gerhold R.W."/>
            <person name="Richards J.E."/>
            <person name="Wolf T.M."/>
        </authorList>
    </citation>
    <scope>NUCLEOTIDE SEQUENCE</scope>
    <source>
        <strain evidence="1">MNPRO001-30</strain>
        <tissue evidence="1">Meninges</tissue>
    </source>
</reference>
<evidence type="ECO:0000313" key="2">
    <source>
        <dbReference type="Proteomes" id="UP001196413"/>
    </source>
</evidence>
<sequence length="226" mass="25610">MFAFLTQFMFTPLVTPEIKTHMEQNNQNLVNFVNRMKDAYWPDWEETMKNLSLDTKWKKRARVAQRSEMLCVAHVVDADPTLKADQAFYPFEDDELLPDWSGRIGSTDLTCQATERRIVTGGANNRSAIASRMVLDPGDLPDNAASPKSSITDNIETLLHSRSNSHYPSRILLPTSEEEQLLCTLVLNHCSPDEDRIAETLLMIKIYGKFVLACSKTGILFQVLLT</sequence>
<organism evidence="1 2">
    <name type="scientific">Parelaphostrongylus tenuis</name>
    <name type="common">Meningeal worm</name>
    <dbReference type="NCBI Taxonomy" id="148309"/>
    <lineage>
        <taxon>Eukaryota</taxon>
        <taxon>Metazoa</taxon>
        <taxon>Ecdysozoa</taxon>
        <taxon>Nematoda</taxon>
        <taxon>Chromadorea</taxon>
        <taxon>Rhabditida</taxon>
        <taxon>Rhabditina</taxon>
        <taxon>Rhabditomorpha</taxon>
        <taxon>Strongyloidea</taxon>
        <taxon>Metastrongylidae</taxon>
        <taxon>Parelaphostrongylus</taxon>
    </lineage>
</organism>
<dbReference type="AlphaFoldDB" id="A0AAD5QQ73"/>